<evidence type="ECO:0000313" key="2">
    <source>
        <dbReference type="Proteomes" id="UP000037288"/>
    </source>
</evidence>
<keyword evidence="2" id="KW-1185">Reference proteome</keyword>
<accession>A0A0K9XKG2</accession>
<dbReference type="PATRIC" id="fig|1678637.3.peg.606"/>
<dbReference type="AlphaFoldDB" id="A0A0K9XKG2"/>
<dbReference type="NCBIfam" id="TIGR01869">
    <property type="entry name" value="casC_Cse4"/>
    <property type="match status" value="1"/>
</dbReference>
<gene>
    <name evidence="1" type="ORF">AC230_02780</name>
</gene>
<name>A0A0K9XKG2_9ACTN</name>
<dbReference type="InterPro" id="IPR010148">
    <property type="entry name" value="CRISPR-assoc_prot_CT1975"/>
</dbReference>
<reference evidence="2" key="1">
    <citation type="submission" date="2015-07" db="EMBL/GenBank/DDBJ databases">
        <title>Draft genome sequence of Streptomyces sp. CMAA 1322, a bacterium isolated from Caatinga biome, from dry forest semiarid of Brazil.</title>
        <authorList>
            <person name="Santos S.N."/>
            <person name="Gacesa R."/>
            <person name="Taketani R.G."/>
            <person name="Long P.F."/>
            <person name="Melo I.S."/>
        </authorList>
    </citation>
    <scope>NUCLEOTIDE SEQUENCE [LARGE SCALE GENOMIC DNA]</scope>
    <source>
        <strain evidence="2">CMAA 1322</strain>
    </source>
</reference>
<dbReference type="Proteomes" id="UP000037288">
    <property type="component" value="Unassembled WGS sequence"/>
</dbReference>
<dbReference type="Pfam" id="PF09344">
    <property type="entry name" value="Cas_CT1975"/>
    <property type="match status" value="1"/>
</dbReference>
<evidence type="ECO:0000313" key="1">
    <source>
        <dbReference type="EMBL" id="KNB53586.1"/>
    </source>
</evidence>
<comment type="caution">
    <text evidence="1">The sequence shown here is derived from an EMBL/GenBank/DDBJ whole genome shotgun (WGS) entry which is preliminary data.</text>
</comment>
<proteinExistence type="predicted"/>
<protein>
    <submittedName>
        <fullName evidence="1">CRISPR-associated protein Cse4</fullName>
    </submittedName>
</protein>
<sequence>MTPSVPRTYIDVHILQTVPPANLNRDDQGNPKEAYFGGVRRSRVSSQAWKRATRVHFAERTPVQDLATRTRRISGALAGLLTDGTDLSPEDAARLSAALLKPLKISEGKKEGDTAYLFFFGRRQLEDVAALVRERAADLARLDDEKLAKEIEQLPVQEKFSTGHPMDVALFGRMVADVPTLKVDAATQVAHALSTHAVELEFDYFTAVDDETSKKGDEPGAGMIGTIGFNSATLYRYATVGLHQLVHNLSDEEAAVSAVEEFVNSFARSMPGGHGNSFAHRTLPSLVAVMVRHDQPVNLVSAFEKPVDASSTGIATESACRLAYEHATAVRNWGGEPAFTALCHTFAEADPNTKVTELLTRTFGDAIAFPELLDGLREHLTEVLKQGAR</sequence>
<organism evidence="1 2">
    <name type="scientific">Streptomyces caatingaensis</name>
    <dbReference type="NCBI Taxonomy" id="1678637"/>
    <lineage>
        <taxon>Bacteria</taxon>
        <taxon>Bacillati</taxon>
        <taxon>Actinomycetota</taxon>
        <taxon>Actinomycetes</taxon>
        <taxon>Kitasatosporales</taxon>
        <taxon>Streptomycetaceae</taxon>
        <taxon>Streptomyces</taxon>
    </lineage>
</organism>
<dbReference type="STRING" id="1678637.AC230_02780"/>
<dbReference type="EMBL" id="LFXA01000002">
    <property type="protein sequence ID" value="KNB53586.1"/>
    <property type="molecule type" value="Genomic_DNA"/>
</dbReference>